<reference evidence="1" key="1">
    <citation type="journal article" date="2014" name="Int. J. Syst. Evol. Microbiol.">
        <title>Complete genome sequence of Corynebacterium casei LMG S-19264T (=DSM 44701T), isolated from a smear-ripened cheese.</title>
        <authorList>
            <consortium name="US DOE Joint Genome Institute (JGI-PGF)"/>
            <person name="Walter F."/>
            <person name="Albersmeier A."/>
            <person name="Kalinowski J."/>
            <person name="Ruckert C."/>
        </authorList>
    </citation>
    <scope>NUCLEOTIDE SEQUENCE</scope>
    <source>
        <strain evidence="1">CGMCC 4.7308</strain>
    </source>
</reference>
<protein>
    <submittedName>
        <fullName evidence="1">Uncharacterized protein</fullName>
    </submittedName>
</protein>
<evidence type="ECO:0000313" key="1">
    <source>
        <dbReference type="EMBL" id="GGM00473.1"/>
    </source>
</evidence>
<keyword evidence="2" id="KW-1185">Reference proteome</keyword>
<dbReference type="AlphaFoldDB" id="A0A917SVC5"/>
<proteinExistence type="predicted"/>
<name>A0A917SVC5_9ACTN</name>
<gene>
    <name evidence="1" type="ORF">GCM10011594_20670</name>
</gene>
<accession>A0A917SVC5</accession>
<reference evidence="1" key="2">
    <citation type="submission" date="2020-09" db="EMBL/GenBank/DDBJ databases">
        <authorList>
            <person name="Sun Q."/>
            <person name="Zhou Y."/>
        </authorList>
    </citation>
    <scope>NUCLEOTIDE SEQUENCE</scope>
    <source>
        <strain evidence="1">CGMCC 4.7308</strain>
    </source>
</reference>
<organism evidence="1 2">
    <name type="scientific">Nakamurella endophytica</name>
    <dbReference type="NCBI Taxonomy" id="1748367"/>
    <lineage>
        <taxon>Bacteria</taxon>
        <taxon>Bacillati</taxon>
        <taxon>Actinomycetota</taxon>
        <taxon>Actinomycetes</taxon>
        <taxon>Nakamurellales</taxon>
        <taxon>Nakamurellaceae</taxon>
        <taxon>Nakamurella</taxon>
    </lineage>
</organism>
<evidence type="ECO:0000313" key="2">
    <source>
        <dbReference type="Proteomes" id="UP000655208"/>
    </source>
</evidence>
<dbReference type="Proteomes" id="UP000655208">
    <property type="component" value="Unassembled WGS sequence"/>
</dbReference>
<sequence>MRTSVPPPSRGLTLGDIRESNDAVLDATLRQLAGAVESGGRAVFVAPFAPAVAGRVGQWFDNTRALGVAGARFVRTPGYFSPRRDTPTSFTRTVVLGVRTPYDDDGSLPGIAYTVGMDRRAGRWTVTTWAPSYVDDPMNCGCRLQVVHRGDVAVVSEGGRSLAGWPAIVLDRALEGTAWPVQRMAGSGLRAPAGHVFFLVDHPYRWFLSATGAPETSNATVSLVETDGPAPGTLFSTASRIVLMLADTDGRTAPQTAVGRLYAWDVVTHEATHQLMNLNSQLYYGEGDPIATWIVEGIAVAVEVLHRRDHPETADAGYYLRDDPRNVDRGWLRRHLAGDLPSREQLYAAPGAERSNWYALSGSVFLFLADRYGFPTMMRTARLMYAQNGRNPFDVVPDPDRAGRYLSRADAMAAWRSWFTDNYLG</sequence>
<comment type="caution">
    <text evidence="1">The sequence shown here is derived from an EMBL/GenBank/DDBJ whole genome shotgun (WGS) entry which is preliminary data.</text>
</comment>
<dbReference type="EMBL" id="BMNA01000003">
    <property type="protein sequence ID" value="GGM00473.1"/>
    <property type="molecule type" value="Genomic_DNA"/>
</dbReference>